<name>A0A2P2M579_RHIMU</name>
<dbReference type="AlphaFoldDB" id="A0A2P2M579"/>
<keyword evidence="1" id="KW-1133">Transmembrane helix</keyword>
<dbReference type="EMBL" id="GGEC01044892">
    <property type="protein sequence ID" value="MBX25376.1"/>
    <property type="molecule type" value="Transcribed_RNA"/>
</dbReference>
<reference evidence="2" key="1">
    <citation type="submission" date="2018-02" db="EMBL/GenBank/DDBJ databases">
        <title>Rhizophora mucronata_Transcriptome.</title>
        <authorList>
            <person name="Meera S.P."/>
            <person name="Sreeshan A."/>
            <person name="Augustine A."/>
        </authorList>
    </citation>
    <scope>NUCLEOTIDE SEQUENCE</scope>
    <source>
        <tissue evidence="2">Leaf</tissue>
    </source>
</reference>
<accession>A0A2P2M579</accession>
<evidence type="ECO:0000313" key="2">
    <source>
        <dbReference type="EMBL" id="MBX25376.1"/>
    </source>
</evidence>
<evidence type="ECO:0000256" key="1">
    <source>
        <dbReference type="SAM" id="Phobius"/>
    </source>
</evidence>
<protein>
    <submittedName>
        <fullName evidence="2">Uncharacterized protein</fullName>
    </submittedName>
</protein>
<keyword evidence="1" id="KW-0472">Membrane</keyword>
<proteinExistence type="predicted"/>
<keyword evidence="1" id="KW-0812">Transmembrane</keyword>
<organism evidence="2">
    <name type="scientific">Rhizophora mucronata</name>
    <name type="common">Asiatic mangrove</name>
    <dbReference type="NCBI Taxonomy" id="61149"/>
    <lineage>
        <taxon>Eukaryota</taxon>
        <taxon>Viridiplantae</taxon>
        <taxon>Streptophyta</taxon>
        <taxon>Embryophyta</taxon>
        <taxon>Tracheophyta</taxon>
        <taxon>Spermatophyta</taxon>
        <taxon>Magnoliopsida</taxon>
        <taxon>eudicotyledons</taxon>
        <taxon>Gunneridae</taxon>
        <taxon>Pentapetalae</taxon>
        <taxon>rosids</taxon>
        <taxon>fabids</taxon>
        <taxon>Malpighiales</taxon>
        <taxon>Rhizophoraceae</taxon>
        <taxon>Rhizophora</taxon>
    </lineage>
</organism>
<feature type="transmembrane region" description="Helical" evidence="1">
    <location>
        <begin position="15"/>
        <end position="34"/>
    </location>
</feature>
<sequence>MQNTLYKLKLFQRLISHKKITLAFFFLLFFLFPCY</sequence>